<reference evidence="1 2" key="1">
    <citation type="submission" date="2023-05" db="EMBL/GenBank/DDBJ databases">
        <title>A 100% complete, gapless, phased diploid assembly of the Scenedesmus obliquus UTEX 3031 genome.</title>
        <authorList>
            <person name="Biondi T.C."/>
            <person name="Hanschen E.R."/>
            <person name="Kwon T."/>
            <person name="Eng W."/>
            <person name="Kruse C.P.S."/>
            <person name="Koehler S.I."/>
            <person name="Kunde Y."/>
            <person name="Gleasner C.D."/>
            <person name="You Mak K.T."/>
            <person name="Polle J."/>
            <person name="Hovde B.T."/>
            <person name="Starkenburg S.R."/>
        </authorList>
    </citation>
    <scope>NUCLEOTIDE SEQUENCE [LARGE SCALE GENOMIC DNA]</scope>
    <source>
        <strain evidence="1 2">DOE0152z</strain>
    </source>
</reference>
<gene>
    <name evidence="1" type="ORF">OEZ85_014185</name>
</gene>
<dbReference type="Proteomes" id="UP001244341">
    <property type="component" value="Chromosome 8b"/>
</dbReference>
<organism evidence="1 2">
    <name type="scientific">Tetradesmus obliquus</name>
    <name type="common">Green alga</name>
    <name type="synonym">Acutodesmus obliquus</name>
    <dbReference type="NCBI Taxonomy" id="3088"/>
    <lineage>
        <taxon>Eukaryota</taxon>
        <taxon>Viridiplantae</taxon>
        <taxon>Chlorophyta</taxon>
        <taxon>core chlorophytes</taxon>
        <taxon>Chlorophyceae</taxon>
        <taxon>CS clade</taxon>
        <taxon>Sphaeropleales</taxon>
        <taxon>Scenedesmaceae</taxon>
        <taxon>Tetradesmus</taxon>
    </lineage>
</organism>
<proteinExistence type="predicted"/>
<protein>
    <submittedName>
        <fullName evidence="1">Uncharacterized protein</fullName>
    </submittedName>
</protein>
<evidence type="ECO:0000313" key="1">
    <source>
        <dbReference type="EMBL" id="WIA17320.1"/>
    </source>
</evidence>
<name>A0ABY8U7H9_TETOB</name>
<dbReference type="EMBL" id="CP126215">
    <property type="protein sequence ID" value="WIA17320.1"/>
    <property type="molecule type" value="Genomic_DNA"/>
</dbReference>
<accession>A0ABY8U7H9</accession>
<keyword evidence="2" id="KW-1185">Reference proteome</keyword>
<sequence>MMCVFESYEEAAMMMGGAAPEQTQFRASLEPDAAALHAVGGCGFTLAAGCSSMSTAAETEQLKQPGALFCTEAMAQAGGAGFGEAHPAHGAYALTPVLLSPAASDDSLGFSGLAASSITDSDWQEFEKEHDTGLGCVRAKVTSQAGLGEGGREEEEKRMKAEVDVVAVALLMRRLQQAEHLPLGVLSGFKEAVVGSLEMAAVTPSLQQAHSNLRVALAGCGVSDPSD</sequence>
<evidence type="ECO:0000313" key="2">
    <source>
        <dbReference type="Proteomes" id="UP001244341"/>
    </source>
</evidence>